<accession>A0A383DNS4</accession>
<organism evidence="1">
    <name type="scientific">marine metagenome</name>
    <dbReference type="NCBI Taxonomy" id="408172"/>
    <lineage>
        <taxon>unclassified sequences</taxon>
        <taxon>metagenomes</taxon>
        <taxon>ecological metagenomes</taxon>
    </lineage>
</organism>
<dbReference type="InterPro" id="IPR012675">
    <property type="entry name" value="Beta-grasp_dom_sf"/>
</dbReference>
<proteinExistence type="predicted"/>
<sequence length="35" mass="3626">MAALRDELGVTSPKDGCSPSGQWGCCTVLLDGMAR</sequence>
<reference evidence="1" key="1">
    <citation type="submission" date="2018-05" db="EMBL/GenBank/DDBJ databases">
        <authorList>
            <person name="Lanie J.A."/>
            <person name="Ng W.-L."/>
            <person name="Kazmierczak K.M."/>
            <person name="Andrzejewski T.M."/>
            <person name="Davidsen T.M."/>
            <person name="Wayne K.J."/>
            <person name="Tettelin H."/>
            <person name="Glass J.I."/>
            <person name="Rusch D."/>
            <person name="Podicherti R."/>
            <person name="Tsui H.-C.T."/>
            <person name="Winkler M.E."/>
        </authorList>
    </citation>
    <scope>NUCLEOTIDE SEQUENCE</scope>
</reference>
<evidence type="ECO:0008006" key="2">
    <source>
        <dbReference type="Google" id="ProtNLM"/>
    </source>
</evidence>
<evidence type="ECO:0000313" key="1">
    <source>
        <dbReference type="EMBL" id="SVE45974.1"/>
    </source>
</evidence>
<gene>
    <name evidence="1" type="ORF">METZ01_LOCUS498828</name>
</gene>
<protein>
    <recommendedName>
        <fullName evidence="2">2Fe-2S ferredoxin-type domain-containing protein</fullName>
    </recommendedName>
</protein>
<dbReference type="AlphaFoldDB" id="A0A383DNS4"/>
<feature type="non-terminal residue" evidence="1">
    <location>
        <position position="35"/>
    </location>
</feature>
<name>A0A383DNS4_9ZZZZ</name>
<dbReference type="Gene3D" id="3.10.20.30">
    <property type="match status" value="1"/>
</dbReference>
<dbReference type="EMBL" id="UINC01218796">
    <property type="protein sequence ID" value="SVE45974.1"/>
    <property type="molecule type" value="Genomic_DNA"/>
</dbReference>